<protein>
    <submittedName>
        <fullName evidence="4">DNA-binding response regulator</fullName>
    </submittedName>
</protein>
<keyword evidence="5" id="KW-1185">Reference proteome</keyword>
<dbReference type="Proteomes" id="UP000280066">
    <property type="component" value="Unassembled WGS sequence"/>
</dbReference>
<dbReference type="InterPro" id="IPR007492">
    <property type="entry name" value="LytTR_DNA-bd_dom"/>
</dbReference>
<dbReference type="InterPro" id="IPR011006">
    <property type="entry name" value="CheY-like_superfamily"/>
</dbReference>
<sequence length="241" mass="27216">MTRPFACVLVDDNEINRLTLEHLIELTPELTLAASLPGSLEALQYFRQGGKADLLLLDVEMPHLTGLELARLLPQPTPPVIIVTTHRDFAVDAFNLQVVDYLVKPVDLPRFTQAVTRVLDQQRTLATPPSPELPSEAPGSALFVKVGTKMLRLNFDEVLFIEAMSTYSILVTATQKHIVYMTLKALAERLPFAHFVRAHRSYIVNTQRIDAVEDHMLQLGKYEVPVGKSYQEDFYRHLRGL</sequence>
<dbReference type="Pfam" id="PF00072">
    <property type="entry name" value="Response_reg"/>
    <property type="match status" value="1"/>
</dbReference>
<dbReference type="Pfam" id="PF04397">
    <property type="entry name" value="LytTR"/>
    <property type="match status" value="1"/>
</dbReference>
<evidence type="ECO:0000256" key="1">
    <source>
        <dbReference type="PROSITE-ProRule" id="PRU00169"/>
    </source>
</evidence>
<dbReference type="Gene3D" id="2.40.50.1020">
    <property type="entry name" value="LytTr DNA-binding domain"/>
    <property type="match status" value="1"/>
</dbReference>
<dbReference type="PANTHER" id="PTHR37299">
    <property type="entry name" value="TRANSCRIPTIONAL REGULATOR-RELATED"/>
    <property type="match status" value="1"/>
</dbReference>
<evidence type="ECO:0000259" key="2">
    <source>
        <dbReference type="PROSITE" id="PS50110"/>
    </source>
</evidence>
<gene>
    <name evidence="4" type="ORF">EI290_14695</name>
</gene>
<dbReference type="Gene3D" id="3.40.50.2300">
    <property type="match status" value="1"/>
</dbReference>
<dbReference type="OrthoDB" id="1646880at2"/>
<proteinExistence type="predicted"/>
<feature type="domain" description="HTH LytTR-type" evidence="3">
    <location>
        <begin position="142"/>
        <end position="240"/>
    </location>
</feature>
<dbReference type="PROSITE" id="PS50110">
    <property type="entry name" value="RESPONSE_REGULATORY"/>
    <property type="match status" value="1"/>
</dbReference>
<organism evidence="4 5">
    <name type="scientific">Hymenobacter metallilatus</name>
    <dbReference type="NCBI Taxonomy" id="2493666"/>
    <lineage>
        <taxon>Bacteria</taxon>
        <taxon>Pseudomonadati</taxon>
        <taxon>Bacteroidota</taxon>
        <taxon>Cytophagia</taxon>
        <taxon>Cytophagales</taxon>
        <taxon>Hymenobacteraceae</taxon>
        <taxon>Hymenobacter</taxon>
    </lineage>
</organism>
<dbReference type="GO" id="GO:0003677">
    <property type="term" value="F:DNA binding"/>
    <property type="evidence" value="ECO:0007669"/>
    <property type="project" value="UniProtKB-KW"/>
</dbReference>
<evidence type="ECO:0000259" key="3">
    <source>
        <dbReference type="PROSITE" id="PS50930"/>
    </source>
</evidence>
<feature type="modified residue" description="4-aspartylphosphate" evidence="1">
    <location>
        <position position="58"/>
    </location>
</feature>
<keyword evidence="1" id="KW-0597">Phosphoprotein</keyword>
<dbReference type="PANTHER" id="PTHR37299:SF1">
    <property type="entry name" value="STAGE 0 SPORULATION PROTEIN A HOMOLOG"/>
    <property type="match status" value="1"/>
</dbReference>
<dbReference type="InterPro" id="IPR001789">
    <property type="entry name" value="Sig_transdc_resp-reg_receiver"/>
</dbReference>
<evidence type="ECO:0000313" key="4">
    <source>
        <dbReference type="EMBL" id="RSK30102.1"/>
    </source>
</evidence>
<dbReference type="GO" id="GO:0000156">
    <property type="term" value="F:phosphorelay response regulator activity"/>
    <property type="evidence" value="ECO:0007669"/>
    <property type="project" value="InterPro"/>
</dbReference>
<dbReference type="SMART" id="SM00448">
    <property type="entry name" value="REC"/>
    <property type="match status" value="1"/>
</dbReference>
<dbReference type="InterPro" id="IPR046947">
    <property type="entry name" value="LytR-like"/>
</dbReference>
<accession>A0A428JD40</accession>
<feature type="domain" description="Response regulatory" evidence="2">
    <location>
        <begin position="6"/>
        <end position="119"/>
    </location>
</feature>
<dbReference type="PROSITE" id="PS50930">
    <property type="entry name" value="HTH_LYTTR"/>
    <property type="match status" value="1"/>
</dbReference>
<dbReference type="SUPFAM" id="SSF52172">
    <property type="entry name" value="CheY-like"/>
    <property type="match status" value="1"/>
</dbReference>
<keyword evidence="4" id="KW-0238">DNA-binding</keyword>
<name>A0A428JD40_9BACT</name>
<dbReference type="SMART" id="SM00850">
    <property type="entry name" value="LytTR"/>
    <property type="match status" value="1"/>
</dbReference>
<comment type="caution">
    <text evidence="4">The sequence shown here is derived from an EMBL/GenBank/DDBJ whole genome shotgun (WGS) entry which is preliminary data.</text>
</comment>
<reference evidence="4 5" key="1">
    <citation type="submission" date="2018-12" db="EMBL/GenBank/DDBJ databases">
        <authorList>
            <person name="Feng G."/>
            <person name="Zhu H."/>
        </authorList>
    </citation>
    <scope>NUCLEOTIDE SEQUENCE [LARGE SCALE GENOMIC DNA]</scope>
    <source>
        <strain evidence="4 5">9PBR-2</strain>
    </source>
</reference>
<dbReference type="EMBL" id="RWIS01000010">
    <property type="protein sequence ID" value="RSK30102.1"/>
    <property type="molecule type" value="Genomic_DNA"/>
</dbReference>
<evidence type="ECO:0000313" key="5">
    <source>
        <dbReference type="Proteomes" id="UP000280066"/>
    </source>
</evidence>
<dbReference type="AlphaFoldDB" id="A0A428JD40"/>
<dbReference type="RefSeq" id="WP_125431941.1">
    <property type="nucleotide sequence ID" value="NZ_RWIS01000010.1"/>
</dbReference>